<dbReference type="Gene3D" id="3.40.50.1110">
    <property type="entry name" value="SGNH hydrolase"/>
    <property type="match status" value="1"/>
</dbReference>
<dbReference type="Pfam" id="PF13472">
    <property type="entry name" value="Lipase_GDSL_2"/>
    <property type="match status" value="1"/>
</dbReference>
<dbReference type="GO" id="GO:0004622">
    <property type="term" value="F:phosphatidylcholine lysophospholipase activity"/>
    <property type="evidence" value="ECO:0007669"/>
    <property type="project" value="TreeGrafter"/>
</dbReference>
<evidence type="ECO:0000259" key="1">
    <source>
        <dbReference type="Pfam" id="PF13472"/>
    </source>
</evidence>
<comment type="caution">
    <text evidence="2">The sequence shown here is derived from an EMBL/GenBank/DDBJ whole genome shotgun (WGS) entry which is preliminary data.</text>
</comment>
<feature type="domain" description="SGNH hydrolase-type esterase" evidence="1">
    <location>
        <begin position="5"/>
        <end position="148"/>
    </location>
</feature>
<sequence>MPIEKGWVNLLQQTLNEQNKPYTLINKSISGDTTAGGLARIDQALEQHTPEIVLLELGANDGLRGMPPTLIKKNLRELVKRIKANGAQTLLLSMRIPSNYGQRYTEMFYSNYPELAEEMDVPFVPFILEDVALEPDMMQADQLHPNEKAQPIIAQKIWNHLEPILQTN</sequence>
<dbReference type="InterPro" id="IPR013830">
    <property type="entry name" value="SGNH_hydro"/>
</dbReference>
<organism evidence="2 3">
    <name type="scientific">Cycloclasticus pugetii</name>
    <dbReference type="NCBI Taxonomy" id="34068"/>
    <lineage>
        <taxon>Bacteria</taxon>
        <taxon>Pseudomonadati</taxon>
        <taxon>Pseudomonadota</taxon>
        <taxon>Gammaproteobacteria</taxon>
        <taxon>Thiotrichales</taxon>
        <taxon>Piscirickettsiaceae</taxon>
        <taxon>Cycloclasticus</taxon>
    </lineage>
</organism>
<dbReference type="PANTHER" id="PTHR30383">
    <property type="entry name" value="THIOESTERASE 1/PROTEASE 1/LYSOPHOSPHOLIPASE L1"/>
    <property type="match status" value="1"/>
</dbReference>
<reference evidence="2 3" key="1">
    <citation type="journal article" date="2013" name="Genome Announc.">
        <title>Genome Sequence of the Pyrene- and Fluoranthene-Degrading Bacterium Cycloclasticus sp. Strain PY97M.</title>
        <authorList>
            <person name="Cui Z."/>
            <person name="Xu G."/>
            <person name="Li Q."/>
            <person name="Gao W."/>
            <person name="Zheng L."/>
        </authorList>
    </citation>
    <scope>NUCLEOTIDE SEQUENCE [LARGE SCALE GENOMIC DNA]</scope>
    <source>
        <strain evidence="2 3">PY97M</strain>
    </source>
</reference>
<dbReference type="EMBL" id="ASHL01000001">
    <property type="protein sequence ID" value="EPD14224.1"/>
    <property type="molecule type" value="Genomic_DNA"/>
</dbReference>
<dbReference type="InterPro" id="IPR051532">
    <property type="entry name" value="Ester_Hydrolysis_Enzymes"/>
</dbReference>
<name>A0AB33Z4Z8_9GAMM</name>
<protein>
    <submittedName>
        <fullName evidence="2">GDSL-like lipase/acylhydrolase</fullName>
    </submittedName>
</protein>
<dbReference type="SUPFAM" id="SSF52266">
    <property type="entry name" value="SGNH hydrolase"/>
    <property type="match status" value="1"/>
</dbReference>
<keyword evidence="3" id="KW-1185">Reference proteome</keyword>
<gene>
    <name evidence="2" type="ORF">L196_01965</name>
</gene>
<dbReference type="CDD" id="cd01822">
    <property type="entry name" value="Lysophospholipase_L1_like"/>
    <property type="match status" value="1"/>
</dbReference>
<proteinExistence type="predicted"/>
<evidence type="ECO:0000313" key="2">
    <source>
        <dbReference type="EMBL" id="EPD14224.1"/>
    </source>
</evidence>
<dbReference type="PANTHER" id="PTHR30383:SF24">
    <property type="entry name" value="THIOESTERASE 1_PROTEASE 1_LYSOPHOSPHOLIPASE L1"/>
    <property type="match status" value="1"/>
</dbReference>
<evidence type="ECO:0000313" key="3">
    <source>
        <dbReference type="Proteomes" id="UP000015462"/>
    </source>
</evidence>
<dbReference type="AlphaFoldDB" id="A0AB33Z4Z8"/>
<dbReference type="InterPro" id="IPR036514">
    <property type="entry name" value="SGNH_hydro_sf"/>
</dbReference>
<dbReference type="Proteomes" id="UP000015462">
    <property type="component" value="Unassembled WGS sequence"/>
</dbReference>
<accession>A0AB33Z4Z8</accession>